<dbReference type="InterPro" id="IPR029016">
    <property type="entry name" value="GAF-like_dom_sf"/>
</dbReference>
<evidence type="ECO:0000256" key="1">
    <source>
        <dbReference type="ARBA" id="ARBA00022741"/>
    </source>
</evidence>
<accession>A0ABX1NWX8</accession>
<name>A0ABX1NWX8_9RHOO</name>
<keyword evidence="4" id="KW-0238">DNA-binding</keyword>
<dbReference type="InterPro" id="IPR003018">
    <property type="entry name" value="GAF"/>
</dbReference>
<dbReference type="InterPro" id="IPR027417">
    <property type="entry name" value="P-loop_NTPase"/>
</dbReference>
<dbReference type="Pfam" id="PF01590">
    <property type="entry name" value="GAF"/>
    <property type="match status" value="1"/>
</dbReference>
<comment type="caution">
    <text evidence="8">The sequence shown here is derived from an EMBL/GenBank/DDBJ whole genome shotgun (WGS) entry which is preliminary data.</text>
</comment>
<dbReference type="CDD" id="cd00009">
    <property type="entry name" value="AAA"/>
    <property type="match status" value="1"/>
</dbReference>
<dbReference type="SMART" id="SM00382">
    <property type="entry name" value="AAA"/>
    <property type="match status" value="1"/>
</dbReference>
<protein>
    <submittedName>
        <fullName evidence="8">GAF domain-containing protein</fullName>
    </submittedName>
</protein>
<dbReference type="SUPFAM" id="SSF52540">
    <property type="entry name" value="P-loop containing nucleoside triphosphate hydrolases"/>
    <property type="match status" value="1"/>
</dbReference>
<dbReference type="PROSITE" id="PS00675">
    <property type="entry name" value="SIGMA54_INTERACT_1"/>
    <property type="match status" value="1"/>
</dbReference>
<dbReference type="PANTHER" id="PTHR32071">
    <property type="entry name" value="TRANSCRIPTIONAL REGULATORY PROTEIN"/>
    <property type="match status" value="1"/>
</dbReference>
<dbReference type="Pfam" id="PF14532">
    <property type="entry name" value="Sigma54_activ_2"/>
    <property type="match status" value="1"/>
</dbReference>
<organism evidence="8 9">
    <name type="scientific">Aromatoleum bremense</name>
    <dbReference type="NCBI Taxonomy" id="76115"/>
    <lineage>
        <taxon>Bacteria</taxon>
        <taxon>Pseudomonadati</taxon>
        <taxon>Pseudomonadota</taxon>
        <taxon>Betaproteobacteria</taxon>
        <taxon>Rhodocyclales</taxon>
        <taxon>Rhodocyclaceae</taxon>
        <taxon>Aromatoleum</taxon>
    </lineage>
</organism>
<evidence type="ECO:0000256" key="2">
    <source>
        <dbReference type="ARBA" id="ARBA00022840"/>
    </source>
</evidence>
<dbReference type="InterPro" id="IPR002078">
    <property type="entry name" value="Sigma_54_int"/>
</dbReference>
<keyword evidence="5" id="KW-0804">Transcription</keyword>
<feature type="region of interest" description="Disordered" evidence="6">
    <location>
        <begin position="287"/>
        <end position="316"/>
    </location>
</feature>
<reference evidence="8 9" key="1">
    <citation type="submission" date="2019-12" db="EMBL/GenBank/DDBJ databases">
        <title>Comparative genomics gives insights into the taxonomy of the Azoarcus-Aromatoleum group and reveals separate origins of nif in the plant-associated Azoarcus and non-plant-associated Aromatoleum sub-groups.</title>
        <authorList>
            <person name="Lafos M."/>
            <person name="Maluk M."/>
            <person name="Batista M."/>
            <person name="Junghare M."/>
            <person name="Carmona M."/>
            <person name="Faoro H."/>
            <person name="Cruz L.M."/>
            <person name="Battistoni F."/>
            <person name="De Souza E."/>
            <person name="Pedrosa F."/>
            <person name="Chen W.-M."/>
            <person name="Poole P.S."/>
            <person name="Dixon R.A."/>
            <person name="James E.K."/>
        </authorList>
    </citation>
    <scope>NUCLEOTIDE SEQUENCE [LARGE SCALE GENOMIC DNA]</scope>
    <source>
        <strain evidence="8 9">PbN1</strain>
    </source>
</reference>
<dbReference type="Gene3D" id="3.30.450.40">
    <property type="match status" value="1"/>
</dbReference>
<keyword evidence="2" id="KW-0067">ATP-binding</keyword>
<dbReference type="Proteomes" id="UP000633943">
    <property type="component" value="Unassembled WGS sequence"/>
</dbReference>
<evidence type="ECO:0000256" key="4">
    <source>
        <dbReference type="ARBA" id="ARBA00023125"/>
    </source>
</evidence>
<evidence type="ECO:0000256" key="3">
    <source>
        <dbReference type="ARBA" id="ARBA00023015"/>
    </source>
</evidence>
<gene>
    <name evidence="8" type="ORF">GPA24_12200</name>
</gene>
<sequence length="540" mass="57702">MSEALPVLPSSPVLRASWLRSREHGLVTDQHLPDGILARADFAEHIEANARLLAFSRPAIENLYRQIGGPSSMVLLADERGLILSALGNTEFLDRAARVALSPGAEWSEASVGTNAIGTALHTGHTVAVRGAEHYLDRNRFLTCIATPILAPGGGMLGILDVSTDARANISHAGALLRTTAELIEHSLIEHLESGFVTIRFHSRAELVDGPLEALAVFDEERRLVASNRAARSLLKLDRAHPSAAFDHCFATGWAALLGLAAGNGGAFPLRAVDGRSFVGRAALRDRSIAPRAPRPPPAQCAGEPRPGGQLAQMSQSDPRVAAAIATLRASAAANVPLLIEGETGTGKTHLIRAFHADHRRHADAPLVIIDGSSLRGAGASAELADRLGQAAEGTLFVVEIDALPNAMQRALFGTRTSRGATRIIAATRKRVAHLADSGRLELAHFAAAGGLQLSLPPLRERDDFDELVRLFVREACPERAIHVSPDALTLLRRHRWPGNLSELRSQLRLTLALMGDNANELCPQDIPPELFDDDSGEGR</sequence>
<dbReference type="Pfam" id="PF25601">
    <property type="entry name" value="AAA_lid_14"/>
    <property type="match status" value="1"/>
</dbReference>
<dbReference type="InterPro" id="IPR003593">
    <property type="entry name" value="AAA+_ATPase"/>
</dbReference>
<evidence type="ECO:0000313" key="8">
    <source>
        <dbReference type="EMBL" id="NMG16293.1"/>
    </source>
</evidence>
<dbReference type="Gene3D" id="3.40.50.300">
    <property type="entry name" value="P-loop containing nucleotide triphosphate hydrolases"/>
    <property type="match status" value="1"/>
</dbReference>
<evidence type="ECO:0000313" key="9">
    <source>
        <dbReference type="Proteomes" id="UP000633943"/>
    </source>
</evidence>
<dbReference type="InterPro" id="IPR058031">
    <property type="entry name" value="AAA_lid_NorR"/>
</dbReference>
<dbReference type="EMBL" id="WTVP01000032">
    <property type="protein sequence ID" value="NMG16293.1"/>
    <property type="molecule type" value="Genomic_DNA"/>
</dbReference>
<dbReference type="RefSeq" id="WP_169202881.1">
    <property type="nucleotide sequence ID" value="NZ_CP059467.1"/>
</dbReference>
<dbReference type="PROSITE" id="PS50045">
    <property type="entry name" value="SIGMA54_INTERACT_4"/>
    <property type="match status" value="1"/>
</dbReference>
<evidence type="ECO:0000256" key="5">
    <source>
        <dbReference type="ARBA" id="ARBA00023163"/>
    </source>
</evidence>
<dbReference type="Gene3D" id="1.10.8.60">
    <property type="match status" value="1"/>
</dbReference>
<keyword evidence="9" id="KW-1185">Reference proteome</keyword>
<evidence type="ECO:0000259" key="7">
    <source>
        <dbReference type="PROSITE" id="PS50045"/>
    </source>
</evidence>
<feature type="domain" description="Sigma-54 factor interaction" evidence="7">
    <location>
        <begin position="314"/>
        <end position="513"/>
    </location>
</feature>
<proteinExistence type="predicted"/>
<evidence type="ECO:0000256" key="6">
    <source>
        <dbReference type="SAM" id="MobiDB-lite"/>
    </source>
</evidence>
<keyword evidence="3" id="KW-0805">Transcription regulation</keyword>
<dbReference type="InterPro" id="IPR025662">
    <property type="entry name" value="Sigma_54_int_dom_ATP-bd_1"/>
</dbReference>
<keyword evidence="1" id="KW-0547">Nucleotide-binding</keyword>